<dbReference type="InterPro" id="IPR011009">
    <property type="entry name" value="Kinase-like_dom_sf"/>
</dbReference>
<evidence type="ECO:0000256" key="1">
    <source>
        <dbReference type="SAM" id="Phobius"/>
    </source>
</evidence>
<dbReference type="Proteomes" id="UP000772434">
    <property type="component" value="Unassembled WGS sequence"/>
</dbReference>
<keyword evidence="1" id="KW-0472">Membrane</keyword>
<name>A0A9P5UDL1_9AGAR</name>
<proteinExistence type="predicted"/>
<evidence type="ECO:0008006" key="4">
    <source>
        <dbReference type="Google" id="ProtNLM"/>
    </source>
</evidence>
<reference evidence="2" key="1">
    <citation type="submission" date="2020-11" db="EMBL/GenBank/DDBJ databases">
        <authorList>
            <consortium name="DOE Joint Genome Institute"/>
            <person name="Ahrendt S."/>
            <person name="Riley R."/>
            <person name="Andreopoulos W."/>
            <person name="Labutti K."/>
            <person name="Pangilinan J."/>
            <person name="Ruiz-Duenas F.J."/>
            <person name="Barrasa J.M."/>
            <person name="Sanchez-Garcia M."/>
            <person name="Camarero S."/>
            <person name="Miyauchi S."/>
            <person name="Serrano A."/>
            <person name="Linde D."/>
            <person name="Babiker R."/>
            <person name="Drula E."/>
            <person name="Ayuso-Fernandez I."/>
            <person name="Pacheco R."/>
            <person name="Padilla G."/>
            <person name="Ferreira P."/>
            <person name="Barriuso J."/>
            <person name="Kellner H."/>
            <person name="Castanera R."/>
            <person name="Alfaro M."/>
            <person name="Ramirez L."/>
            <person name="Pisabarro A.G."/>
            <person name="Kuo A."/>
            <person name="Tritt A."/>
            <person name="Lipzen A."/>
            <person name="He G."/>
            <person name="Yan M."/>
            <person name="Ng V."/>
            <person name="Cullen D."/>
            <person name="Martin F."/>
            <person name="Rosso M.-N."/>
            <person name="Henrissat B."/>
            <person name="Hibbett D."/>
            <person name="Martinez A.T."/>
            <person name="Grigoriev I.V."/>
        </authorList>
    </citation>
    <scope>NUCLEOTIDE SEQUENCE</scope>
    <source>
        <strain evidence="2">AH 40177</strain>
    </source>
</reference>
<dbReference type="SUPFAM" id="SSF56112">
    <property type="entry name" value="Protein kinase-like (PK-like)"/>
    <property type="match status" value="1"/>
</dbReference>
<comment type="caution">
    <text evidence="2">The sequence shown here is derived from an EMBL/GenBank/DDBJ whole genome shotgun (WGS) entry which is preliminary data.</text>
</comment>
<accession>A0A9P5UDL1</accession>
<protein>
    <recommendedName>
        <fullName evidence="4">Protein kinase domain-containing protein</fullName>
    </recommendedName>
</protein>
<dbReference type="Gene3D" id="1.10.510.10">
    <property type="entry name" value="Transferase(Phosphotransferase) domain 1"/>
    <property type="match status" value="1"/>
</dbReference>
<evidence type="ECO:0000313" key="2">
    <source>
        <dbReference type="EMBL" id="KAF9075289.1"/>
    </source>
</evidence>
<feature type="transmembrane region" description="Helical" evidence="1">
    <location>
        <begin position="21"/>
        <end position="41"/>
    </location>
</feature>
<keyword evidence="1" id="KW-1133">Transmembrane helix</keyword>
<keyword evidence="1" id="KW-0812">Transmembrane</keyword>
<feature type="non-terminal residue" evidence="2">
    <location>
        <position position="143"/>
    </location>
</feature>
<evidence type="ECO:0000313" key="3">
    <source>
        <dbReference type="Proteomes" id="UP000772434"/>
    </source>
</evidence>
<gene>
    <name evidence="2" type="ORF">BDP27DRAFT_1461495</name>
</gene>
<dbReference type="OrthoDB" id="5979581at2759"/>
<organism evidence="2 3">
    <name type="scientific">Rhodocollybia butyracea</name>
    <dbReference type="NCBI Taxonomy" id="206335"/>
    <lineage>
        <taxon>Eukaryota</taxon>
        <taxon>Fungi</taxon>
        <taxon>Dikarya</taxon>
        <taxon>Basidiomycota</taxon>
        <taxon>Agaricomycotina</taxon>
        <taxon>Agaricomycetes</taxon>
        <taxon>Agaricomycetidae</taxon>
        <taxon>Agaricales</taxon>
        <taxon>Marasmiineae</taxon>
        <taxon>Omphalotaceae</taxon>
        <taxon>Rhodocollybia</taxon>
    </lineage>
</organism>
<dbReference type="AlphaFoldDB" id="A0A9P5UDL1"/>
<dbReference type="EMBL" id="JADNRY010000010">
    <property type="protein sequence ID" value="KAF9075289.1"/>
    <property type="molecule type" value="Genomic_DNA"/>
</dbReference>
<keyword evidence="3" id="KW-1185">Reference proteome</keyword>
<sequence length="143" mass="16314">MRIVQVWRQMCGHLVALSMRFAVVITFLQCCLGVVGMRYSAKSSIPWASCLMPGGRVKEENGQSWKIFSPIHECVSSAAEGIYDAPVYVKDGLHPLPITEVPDVQMDEKEKDLLTDLLEKMICYQPEERITMEEVIKHPWFNI</sequence>